<comment type="caution">
    <text evidence="2">The sequence shown here is derived from an EMBL/GenBank/DDBJ whole genome shotgun (WGS) entry which is preliminary data.</text>
</comment>
<proteinExistence type="predicted"/>
<accession>A0AAW5VR15</accession>
<dbReference type="EMBL" id="JAPKNB010000009">
    <property type="protein sequence ID" value="MCX5566348.1"/>
    <property type="molecule type" value="Genomic_DNA"/>
</dbReference>
<name>A0AAW5VR15_9BURK</name>
<evidence type="ECO:0000256" key="1">
    <source>
        <dbReference type="SAM" id="SignalP"/>
    </source>
</evidence>
<dbReference type="InterPro" id="IPR027584">
    <property type="entry name" value="TrbK_RP4"/>
</dbReference>
<keyword evidence="2" id="KW-0449">Lipoprotein</keyword>
<dbReference type="NCBIfam" id="TIGR04359">
    <property type="entry name" value="TrbK_RP4"/>
    <property type="match status" value="1"/>
</dbReference>
<gene>
    <name evidence="2" type="primary">trbK</name>
    <name evidence="2" type="ORF">OSH02_13330</name>
</gene>
<dbReference type="Proteomes" id="UP001208074">
    <property type="component" value="Unassembled WGS sequence"/>
</dbReference>
<protein>
    <submittedName>
        <fullName evidence="2">Entry exclusion lipoprotein TrbK</fullName>
    </submittedName>
</protein>
<dbReference type="PROSITE" id="PS51257">
    <property type="entry name" value="PROKAR_LIPOPROTEIN"/>
    <property type="match status" value="1"/>
</dbReference>
<sequence>MKKTLFILVTAVAVALLAGCEQERMPEPNAATCAPDAFQAALNEMRSEANRAAFTEECRAFQKAKQMRHWEFKPSPKDDY</sequence>
<feature type="chain" id="PRO_5043599485" evidence="1">
    <location>
        <begin position="19"/>
        <end position="80"/>
    </location>
</feature>
<dbReference type="RefSeq" id="WP_026482808.1">
    <property type="nucleotide sequence ID" value="NZ_JAPKNB010000009.1"/>
</dbReference>
<evidence type="ECO:0000313" key="2">
    <source>
        <dbReference type="EMBL" id="MCX5566348.1"/>
    </source>
</evidence>
<evidence type="ECO:0000313" key="3">
    <source>
        <dbReference type="Proteomes" id="UP001208074"/>
    </source>
</evidence>
<feature type="signal peptide" evidence="1">
    <location>
        <begin position="1"/>
        <end position="18"/>
    </location>
</feature>
<keyword evidence="1" id="KW-0732">Signal</keyword>
<organism evidence="2 3">
    <name type="scientific">Alcaligenes phenolicus</name>
    <dbReference type="NCBI Taxonomy" id="232846"/>
    <lineage>
        <taxon>Bacteria</taxon>
        <taxon>Pseudomonadati</taxon>
        <taxon>Pseudomonadota</taxon>
        <taxon>Betaproteobacteria</taxon>
        <taxon>Burkholderiales</taxon>
        <taxon>Alcaligenaceae</taxon>
        <taxon>Alcaligenes</taxon>
    </lineage>
</organism>
<dbReference type="AlphaFoldDB" id="A0AAW5VR15"/>
<reference evidence="2" key="1">
    <citation type="submission" date="2022-11" db="EMBL/GenBank/DDBJ databases">
        <title>Biodiversity and phylogenetic relationships of bacteria.</title>
        <authorList>
            <person name="Machado R.A.R."/>
            <person name="Bhat A."/>
            <person name="Loulou A."/>
            <person name="Kallel S."/>
        </authorList>
    </citation>
    <scope>NUCLEOTIDE SEQUENCE</scope>
    <source>
        <strain evidence="2">DSM 16503</strain>
    </source>
</reference>